<comment type="caution">
    <text evidence="3">The sequence shown here is derived from an EMBL/GenBank/DDBJ whole genome shotgun (WGS) entry which is preliminary data.</text>
</comment>
<proteinExistence type="predicted"/>
<keyword evidence="5" id="KW-1185">Reference proteome</keyword>
<evidence type="ECO:0008006" key="8">
    <source>
        <dbReference type="Google" id="ProtNLM"/>
    </source>
</evidence>
<dbReference type="STRING" id="46506.AA415_00206"/>
<evidence type="ECO:0000313" key="2">
    <source>
        <dbReference type="EMBL" id="KAB5283243.1"/>
    </source>
</evidence>
<sequence precursor="true">MRKMRKFLNILFLCTLALGLSSCEPDDGEDYYIYDTLLGGIWVGDLGFADAYNSPLESGLYFEGNGLGRDEQAYYNDPYGEVAFSLPFRWDIHGRILRLDYGYNYPLLEIYDVYVAGDRLSGVLYVDGHMDGPVMLERQY</sequence>
<protein>
    <recommendedName>
        <fullName evidence="8">Lipoprotein</fullName>
    </recommendedName>
</protein>
<evidence type="ECO:0000313" key="5">
    <source>
        <dbReference type="Proteomes" id="UP000056419"/>
    </source>
</evidence>
<gene>
    <name evidence="3" type="ORF">AA415_00206</name>
    <name evidence="4" type="ORF">DW853_12695</name>
    <name evidence="2" type="ORF">F9962_04030</name>
</gene>
<dbReference type="EMBL" id="LRGC01000001">
    <property type="protein sequence ID" value="KWR57665.1"/>
    <property type="molecule type" value="Genomic_DNA"/>
</dbReference>
<reference evidence="2 7" key="4">
    <citation type="journal article" date="2019" name="Nat. Med.">
        <title>A library of human gut bacterial isolates paired with longitudinal multiomics data enables mechanistic microbiome research.</title>
        <authorList>
            <person name="Poyet M."/>
            <person name="Groussin M."/>
            <person name="Gibbons S.M."/>
            <person name="Avila-Pacheco J."/>
            <person name="Jiang X."/>
            <person name="Kearney S.M."/>
            <person name="Perrotta A.R."/>
            <person name="Berdy B."/>
            <person name="Zhao S."/>
            <person name="Lieberman T.D."/>
            <person name="Swanson P.K."/>
            <person name="Smith M."/>
            <person name="Roesemann S."/>
            <person name="Alexander J.E."/>
            <person name="Rich S.A."/>
            <person name="Livny J."/>
            <person name="Vlamakis H."/>
            <person name="Clish C."/>
            <person name="Bullock K."/>
            <person name="Deik A."/>
            <person name="Scott J."/>
            <person name="Pierce K.A."/>
            <person name="Xavier R.J."/>
            <person name="Alm E.J."/>
        </authorList>
    </citation>
    <scope>NUCLEOTIDE SEQUENCE [LARGE SCALE GENOMIC DNA]</scope>
    <source>
        <strain evidence="2 7">BIOML-A17</strain>
    </source>
</reference>
<evidence type="ECO:0000313" key="7">
    <source>
        <dbReference type="Proteomes" id="UP000440773"/>
    </source>
</evidence>
<organism evidence="3 5">
    <name type="scientific">Bacteroides stercoris</name>
    <dbReference type="NCBI Taxonomy" id="46506"/>
    <lineage>
        <taxon>Bacteria</taxon>
        <taxon>Pseudomonadati</taxon>
        <taxon>Bacteroidota</taxon>
        <taxon>Bacteroidia</taxon>
        <taxon>Bacteroidales</taxon>
        <taxon>Bacteroidaceae</taxon>
        <taxon>Bacteroides</taxon>
    </lineage>
</organism>
<reference evidence="3 5" key="1">
    <citation type="journal article" date="2016" name="BMC Genomics">
        <title>Type VI secretion systems of human gut Bacteroidales segregate into three genetic architectures, two of which are contained on mobile genetic elements.</title>
        <authorList>
            <person name="Coyne M.J."/>
            <person name="Roelofs K.G."/>
            <person name="Comstock L.E."/>
        </authorList>
    </citation>
    <scope>NUCLEOTIDE SEQUENCE [LARGE SCALE GENOMIC DNA]</scope>
    <source>
        <strain evidence="3 5">CL09T03C01</strain>
    </source>
</reference>
<evidence type="ECO:0000256" key="1">
    <source>
        <dbReference type="SAM" id="SignalP"/>
    </source>
</evidence>
<feature type="chain" id="PRO_5036003896" description="Lipoprotein" evidence="1">
    <location>
        <begin position="23"/>
        <end position="140"/>
    </location>
</feature>
<dbReference type="PATRIC" id="fig|46506.5.peg.216"/>
<dbReference type="EMBL" id="WCLP01000007">
    <property type="protein sequence ID" value="KAB5283243.1"/>
    <property type="molecule type" value="Genomic_DNA"/>
</dbReference>
<dbReference type="AlphaFoldDB" id="A0A108TCX2"/>
<dbReference type="Proteomes" id="UP000056419">
    <property type="component" value="Unassembled WGS sequence"/>
</dbReference>
<evidence type="ECO:0000313" key="3">
    <source>
        <dbReference type="EMBL" id="KWR57665.1"/>
    </source>
</evidence>
<evidence type="ECO:0000313" key="6">
    <source>
        <dbReference type="Proteomes" id="UP000285305"/>
    </source>
</evidence>
<name>A0A108TCX2_BACSE</name>
<dbReference type="EMBL" id="QSHQ01000027">
    <property type="protein sequence ID" value="RHC28027.1"/>
    <property type="molecule type" value="Genomic_DNA"/>
</dbReference>
<reference evidence="3" key="2">
    <citation type="submission" date="2016-01" db="EMBL/GenBank/DDBJ databases">
        <authorList>
            <person name="McClelland M."/>
            <person name="Jain A."/>
            <person name="Saraogi P."/>
            <person name="Mendelson R."/>
            <person name="Westerman R."/>
            <person name="SanMiguel P."/>
            <person name="Csonka L."/>
        </authorList>
    </citation>
    <scope>NUCLEOTIDE SEQUENCE</scope>
    <source>
        <strain evidence="3">CL09T03C01</strain>
    </source>
</reference>
<dbReference type="PROSITE" id="PS51257">
    <property type="entry name" value="PROKAR_LIPOPROTEIN"/>
    <property type="match status" value="1"/>
</dbReference>
<evidence type="ECO:0000313" key="4">
    <source>
        <dbReference type="EMBL" id="RHC28027.1"/>
    </source>
</evidence>
<dbReference type="RefSeq" id="WP_022104212.1">
    <property type="nucleotide sequence ID" value="NZ_BAABYC010000001.1"/>
</dbReference>
<reference evidence="4 6" key="3">
    <citation type="submission" date="2018-08" db="EMBL/GenBank/DDBJ databases">
        <title>A genome reference for cultivated species of the human gut microbiota.</title>
        <authorList>
            <person name="Zou Y."/>
            <person name="Xue W."/>
            <person name="Luo G."/>
        </authorList>
    </citation>
    <scope>NUCLEOTIDE SEQUENCE [LARGE SCALE GENOMIC DNA]</scope>
    <source>
        <strain evidence="4 6">AM36-9BH</strain>
    </source>
</reference>
<feature type="signal peptide" evidence="1">
    <location>
        <begin position="1"/>
        <end position="22"/>
    </location>
</feature>
<keyword evidence="1" id="KW-0732">Signal</keyword>
<accession>A0A108TCX2</accession>
<dbReference type="Proteomes" id="UP000285305">
    <property type="component" value="Unassembled WGS sequence"/>
</dbReference>
<dbReference type="Proteomes" id="UP000440773">
    <property type="component" value="Unassembled WGS sequence"/>
</dbReference>